<protein>
    <submittedName>
        <fullName evidence="1">Uncharacterized protein</fullName>
    </submittedName>
</protein>
<keyword evidence="2" id="KW-1185">Reference proteome</keyword>
<dbReference type="Proteomes" id="UP000221653">
    <property type="component" value="Unassembled WGS sequence"/>
</dbReference>
<dbReference type="RefSeq" id="WP_048380963.1">
    <property type="nucleotide sequence ID" value="NZ_LDYE01000008.1"/>
</dbReference>
<evidence type="ECO:0000313" key="2">
    <source>
        <dbReference type="Proteomes" id="UP000221653"/>
    </source>
</evidence>
<sequence>MEPLRLTFAGDPARMDARALTETAQAAVRLVQALQPGKRTTLTVADVHFAEHSITVNAPAEVTELIERGLSQLAQEATRPRGWSDQALSAASRVLRGASRRGVKEMRVGRVGVDKQLKSHVKAARTGEVQSLGSVRGRLFRYSSRGGYEAAIETPQGVVRLTLGREHATTVKALLDKEAVAWGVLTRHTRDNSPTALQVTGISAPKTRKSHA</sequence>
<accession>A0A2A9DNE5</accession>
<dbReference type="STRING" id="1724.GCA_001044175_02363"/>
<gene>
    <name evidence="1" type="ORF">ATK06_0993</name>
</gene>
<dbReference type="EMBL" id="PDJF01000001">
    <property type="protein sequence ID" value="PFG27911.1"/>
    <property type="molecule type" value="Genomic_DNA"/>
</dbReference>
<evidence type="ECO:0000313" key="1">
    <source>
        <dbReference type="EMBL" id="PFG27911.1"/>
    </source>
</evidence>
<dbReference type="AlphaFoldDB" id="A0A2A9DNE5"/>
<proteinExistence type="predicted"/>
<reference evidence="1 2" key="1">
    <citation type="submission" date="2017-10" db="EMBL/GenBank/DDBJ databases">
        <title>Sequencing the genomes of 1000 actinobacteria strains.</title>
        <authorList>
            <person name="Klenk H.-P."/>
        </authorList>
    </citation>
    <scope>NUCLEOTIDE SEQUENCE [LARGE SCALE GENOMIC DNA]</scope>
    <source>
        <strain evidence="1 2">DSM 20688</strain>
    </source>
</reference>
<organism evidence="1 2">
    <name type="scientific">Corynebacterium renale</name>
    <dbReference type="NCBI Taxonomy" id="1724"/>
    <lineage>
        <taxon>Bacteria</taxon>
        <taxon>Bacillati</taxon>
        <taxon>Actinomycetota</taxon>
        <taxon>Actinomycetes</taxon>
        <taxon>Mycobacteriales</taxon>
        <taxon>Corynebacteriaceae</taxon>
        <taxon>Corynebacterium</taxon>
    </lineage>
</organism>
<comment type="caution">
    <text evidence="1">The sequence shown here is derived from an EMBL/GenBank/DDBJ whole genome shotgun (WGS) entry which is preliminary data.</text>
</comment>
<name>A0A2A9DNE5_9CORY</name>